<evidence type="ECO:0000313" key="3">
    <source>
        <dbReference type="Proteomes" id="UP001396334"/>
    </source>
</evidence>
<comment type="caution">
    <text evidence="2">The sequence shown here is derived from an EMBL/GenBank/DDBJ whole genome shotgun (WGS) entry which is preliminary data.</text>
</comment>
<keyword evidence="3" id="KW-1185">Reference proteome</keyword>
<dbReference type="EMBL" id="JBBPBN010000023">
    <property type="protein sequence ID" value="KAK9011436.1"/>
    <property type="molecule type" value="Genomic_DNA"/>
</dbReference>
<protein>
    <submittedName>
        <fullName evidence="2">Uncharacterized protein</fullName>
    </submittedName>
</protein>
<feature type="region of interest" description="Disordered" evidence="1">
    <location>
        <begin position="1"/>
        <end position="31"/>
    </location>
</feature>
<accession>A0ABR2RF60</accession>
<feature type="compositionally biased region" description="Basic and acidic residues" evidence="1">
    <location>
        <begin position="1"/>
        <end position="13"/>
    </location>
</feature>
<evidence type="ECO:0000256" key="1">
    <source>
        <dbReference type="SAM" id="MobiDB-lite"/>
    </source>
</evidence>
<evidence type="ECO:0000313" key="2">
    <source>
        <dbReference type="EMBL" id="KAK9011436.1"/>
    </source>
</evidence>
<sequence>MQEKNELNLEGRKGMGNTTKEPHRRRQVVEGKNCHLRPLKKGRIRNSKVDWECEARNKILHLHIEWHEKAVNEGEDYRKGLPQGHGL</sequence>
<dbReference type="Proteomes" id="UP001396334">
    <property type="component" value="Unassembled WGS sequence"/>
</dbReference>
<organism evidence="2 3">
    <name type="scientific">Hibiscus sabdariffa</name>
    <name type="common">roselle</name>
    <dbReference type="NCBI Taxonomy" id="183260"/>
    <lineage>
        <taxon>Eukaryota</taxon>
        <taxon>Viridiplantae</taxon>
        <taxon>Streptophyta</taxon>
        <taxon>Embryophyta</taxon>
        <taxon>Tracheophyta</taxon>
        <taxon>Spermatophyta</taxon>
        <taxon>Magnoliopsida</taxon>
        <taxon>eudicotyledons</taxon>
        <taxon>Gunneridae</taxon>
        <taxon>Pentapetalae</taxon>
        <taxon>rosids</taxon>
        <taxon>malvids</taxon>
        <taxon>Malvales</taxon>
        <taxon>Malvaceae</taxon>
        <taxon>Malvoideae</taxon>
        <taxon>Hibiscus</taxon>
    </lineage>
</organism>
<name>A0ABR2RF60_9ROSI</name>
<reference evidence="2 3" key="1">
    <citation type="journal article" date="2024" name="G3 (Bethesda)">
        <title>Genome assembly of Hibiscus sabdariffa L. provides insights into metabolisms of medicinal natural products.</title>
        <authorList>
            <person name="Kim T."/>
        </authorList>
    </citation>
    <scope>NUCLEOTIDE SEQUENCE [LARGE SCALE GENOMIC DNA]</scope>
    <source>
        <strain evidence="2">TK-2024</strain>
        <tissue evidence="2">Old leaves</tissue>
    </source>
</reference>
<proteinExistence type="predicted"/>
<gene>
    <name evidence="2" type="ORF">V6N11_044287</name>
</gene>